<dbReference type="InterPro" id="IPR007138">
    <property type="entry name" value="ABM_dom"/>
</dbReference>
<dbReference type="SUPFAM" id="SSF54909">
    <property type="entry name" value="Dimeric alpha+beta barrel"/>
    <property type="match status" value="1"/>
</dbReference>
<dbReference type="GO" id="GO:0002952">
    <property type="term" value="F:(4S)-4-hydroxy-5-phosphonooxypentane-2,3-dione isomerase activity"/>
    <property type="evidence" value="ECO:0007669"/>
    <property type="project" value="UniProtKB-EC"/>
</dbReference>
<dbReference type="GO" id="GO:0005829">
    <property type="term" value="C:cytosol"/>
    <property type="evidence" value="ECO:0007669"/>
    <property type="project" value="TreeGrafter"/>
</dbReference>
<sequence length="106" mass="11908">MYTLFVMLDVHADRVDEFLDAITVNATASLRDEPGCLAFDVHRDAENPTRFYLYEIYADEDAFRVAHRGAPHYARWQDAAKRCVVDGSHRNTFAHPVHLGGTAATG</sequence>
<reference evidence="2 4" key="1">
    <citation type="journal article" date="2019" name="Emerg. Microbes Infect.">
        <title>Comprehensive subspecies identification of 175 nontuberculous mycobacteria species based on 7547 genomic profiles.</title>
        <authorList>
            <person name="Matsumoto Y."/>
            <person name="Kinjo T."/>
            <person name="Motooka D."/>
            <person name="Nabeya D."/>
            <person name="Jung N."/>
            <person name="Uechi K."/>
            <person name="Horii T."/>
            <person name="Iida T."/>
            <person name="Fujita J."/>
            <person name="Nakamura S."/>
        </authorList>
    </citation>
    <scope>NUCLEOTIDE SEQUENCE [LARGE SCALE GENOMIC DNA]</scope>
    <source>
        <strain evidence="2 4">JCM 12375</strain>
    </source>
</reference>
<keyword evidence="4" id="KW-1185">Reference proteome</keyword>
<dbReference type="EMBL" id="AP027452">
    <property type="protein sequence ID" value="BDY29080.1"/>
    <property type="molecule type" value="Genomic_DNA"/>
</dbReference>
<evidence type="ECO:0000313" key="2">
    <source>
        <dbReference type="EMBL" id="BBX32240.1"/>
    </source>
</evidence>
<keyword evidence="3" id="KW-0413">Isomerase</keyword>
<evidence type="ECO:0000313" key="3">
    <source>
        <dbReference type="EMBL" id="BDY29080.1"/>
    </source>
</evidence>
<evidence type="ECO:0000313" key="4">
    <source>
        <dbReference type="Proteomes" id="UP000465622"/>
    </source>
</evidence>
<gene>
    <name evidence="3" type="primary">lsrG</name>
    <name evidence="3" type="ORF">hbim_03016</name>
    <name evidence="2" type="ORF">MMAGJ_15220</name>
</gene>
<organism evidence="3 5">
    <name type="scientific">Mycolicibacterium mageritense</name>
    <name type="common">Mycobacterium mageritense</name>
    <dbReference type="NCBI Taxonomy" id="53462"/>
    <lineage>
        <taxon>Bacteria</taxon>
        <taxon>Bacillati</taxon>
        <taxon>Actinomycetota</taxon>
        <taxon>Actinomycetes</taxon>
        <taxon>Mycobacteriales</taxon>
        <taxon>Mycobacteriaceae</taxon>
        <taxon>Mycolicibacterium</taxon>
    </lineage>
</organism>
<dbReference type="Proteomes" id="UP001241092">
    <property type="component" value="Chromosome"/>
</dbReference>
<dbReference type="PROSITE" id="PS51725">
    <property type="entry name" value="ABM"/>
    <property type="match status" value="1"/>
</dbReference>
<dbReference type="PANTHER" id="PTHR33336:SF1">
    <property type="entry name" value="(4S)-4-HYDROXY-5-PHOSPHONOOXYPENTANE-2,3-DIONE ISOMERASE"/>
    <property type="match status" value="1"/>
</dbReference>
<dbReference type="PANTHER" id="PTHR33336">
    <property type="entry name" value="QUINOL MONOOXYGENASE YGIN-RELATED"/>
    <property type="match status" value="1"/>
</dbReference>
<reference evidence="2" key="2">
    <citation type="submission" date="2020-02" db="EMBL/GenBank/DDBJ databases">
        <authorList>
            <person name="Matsumoto Y."/>
            <person name="Kinjo T."/>
            <person name="Motooka D."/>
            <person name="Nabeya D."/>
            <person name="Jung N."/>
            <person name="Uechi K."/>
            <person name="Horii T."/>
            <person name="Iida T."/>
            <person name="Fujita J."/>
            <person name="Nakamura S."/>
        </authorList>
    </citation>
    <scope>NUCLEOTIDE SEQUENCE</scope>
    <source>
        <strain evidence="2">JCM 12375</strain>
    </source>
</reference>
<dbReference type="InterPro" id="IPR011008">
    <property type="entry name" value="Dimeric_a/b-barrel"/>
</dbReference>
<dbReference type="AlphaFoldDB" id="A0AAI8XNM6"/>
<dbReference type="EC" id="5.3.1.32" evidence="3"/>
<dbReference type="Proteomes" id="UP000465622">
    <property type="component" value="Chromosome"/>
</dbReference>
<protein>
    <submittedName>
        <fullName evidence="3">(4S)-4-hydroxy-5-phosphonooxypentane-2,3-dione isomerase</fullName>
        <ecNumber evidence="3">5.3.1.32</ecNumber>
    </submittedName>
</protein>
<dbReference type="RefSeq" id="WP_036433243.1">
    <property type="nucleotide sequence ID" value="NZ_AP022567.1"/>
</dbReference>
<dbReference type="Pfam" id="PF03992">
    <property type="entry name" value="ABM"/>
    <property type="match status" value="1"/>
</dbReference>
<reference evidence="3" key="3">
    <citation type="submission" date="2023-03" db="EMBL/GenBank/DDBJ databases">
        <title>Draft genome sequence of a Mycolicibacterium mageritense strain H4_3_1 isolated from a hybrid biological-inorganic system reactor.</title>
        <authorList>
            <person name="Feng X."/>
            <person name="Kazama D."/>
            <person name="Sato K."/>
            <person name="Kobayashi H."/>
        </authorList>
    </citation>
    <scope>NUCLEOTIDE SEQUENCE</scope>
    <source>
        <strain evidence="3">H4_3_1</strain>
    </source>
</reference>
<accession>A0AAI8XNM6</accession>
<name>A0AAI8XNM6_MYCME</name>
<proteinExistence type="predicted"/>
<evidence type="ECO:0000259" key="1">
    <source>
        <dbReference type="PROSITE" id="PS51725"/>
    </source>
</evidence>
<dbReference type="Gene3D" id="3.30.70.100">
    <property type="match status" value="1"/>
</dbReference>
<evidence type="ECO:0000313" key="5">
    <source>
        <dbReference type="Proteomes" id="UP001241092"/>
    </source>
</evidence>
<feature type="domain" description="ABM" evidence="1">
    <location>
        <begin position="2"/>
        <end position="93"/>
    </location>
</feature>
<dbReference type="InterPro" id="IPR050744">
    <property type="entry name" value="AI-2_Isomerase_LsrG"/>
</dbReference>
<dbReference type="GO" id="GO:0016491">
    <property type="term" value="F:oxidoreductase activity"/>
    <property type="evidence" value="ECO:0007669"/>
    <property type="project" value="TreeGrafter"/>
</dbReference>
<dbReference type="EMBL" id="AP022567">
    <property type="protein sequence ID" value="BBX32240.1"/>
    <property type="molecule type" value="Genomic_DNA"/>
</dbReference>